<dbReference type="GO" id="GO:0003887">
    <property type="term" value="F:DNA-directed DNA polymerase activity"/>
    <property type="evidence" value="ECO:0007669"/>
    <property type="project" value="InterPro"/>
</dbReference>
<dbReference type="Pfam" id="PF00817">
    <property type="entry name" value="IMS"/>
    <property type="match status" value="1"/>
</dbReference>
<dbReference type="Gene3D" id="3.30.70.270">
    <property type="match status" value="1"/>
</dbReference>
<accession>A0A955RI39</accession>
<dbReference type="CDD" id="cd03586">
    <property type="entry name" value="PolY_Pol_IV_kappa"/>
    <property type="match status" value="1"/>
</dbReference>
<dbReference type="GO" id="GO:0005829">
    <property type="term" value="C:cytosol"/>
    <property type="evidence" value="ECO:0007669"/>
    <property type="project" value="TreeGrafter"/>
</dbReference>
<gene>
    <name evidence="3" type="ORF">KC660_01125</name>
</gene>
<dbReference type="InterPro" id="IPR043128">
    <property type="entry name" value="Rev_trsase/Diguanyl_cyclase"/>
</dbReference>
<proteinExistence type="inferred from homology"/>
<reference evidence="3" key="2">
    <citation type="journal article" date="2021" name="Microbiome">
        <title>Successional dynamics and alternative stable states in a saline activated sludge microbial community over 9 years.</title>
        <authorList>
            <person name="Wang Y."/>
            <person name="Ye J."/>
            <person name="Ju F."/>
            <person name="Liu L."/>
            <person name="Boyd J.A."/>
            <person name="Deng Y."/>
            <person name="Parks D.H."/>
            <person name="Jiang X."/>
            <person name="Yin X."/>
            <person name="Woodcroft B.J."/>
            <person name="Tyson G.W."/>
            <person name="Hugenholtz P."/>
            <person name="Polz M.F."/>
            <person name="Zhang T."/>
        </authorList>
    </citation>
    <scope>NUCLEOTIDE SEQUENCE</scope>
    <source>
        <strain evidence="3">HKST-UBA10</strain>
    </source>
</reference>
<evidence type="ECO:0000256" key="1">
    <source>
        <dbReference type="ARBA" id="ARBA00010945"/>
    </source>
</evidence>
<dbReference type="GO" id="GO:0042276">
    <property type="term" value="P:error-prone translesion synthesis"/>
    <property type="evidence" value="ECO:0007669"/>
    <property type="project" value="TreeGrafter"/>
</dbReference>
<dbReference type="Proteomes" id="UP000782843">
    <property type="component" value="Unassembled WGS sequence"/>
</dbReference>
<dbReference type="InterPro" id="IPR036775">
    <property type="entry name" value="DNA_pol_Y-fam_lit_finger_sf"/>
</dbReference>
<comment type="caution">
    <text evidence="3">The sequence shown here is derived from an EMBL/GenBank/DDBJ whole genome shotgun (WGS) entry which is preliminary data.</text>
</comment>
<comment type="similarity">
    <text evidence="1">Belongs to the DNA polymerase type-Y family.</text>
</comment>
<dbReference type="Gene3D" id="3.40.1170.60">
    <property type="match status" value="1"/>
</dbReference>
<evidence type="ECO:0000313" key="3">
    <source>
        <dbReference type="EMBL" id="MCA9381990.1"/>
    </source>
</evidence>
<dbReference type="InterPro" id="IPR022880">
    <property type="entry name" value="DNApol_IV"/>
</dbReference>
<name>A0A955RI39_9BACT</name>
<dbReference type="PROSITE" id="PS50173">
    <property type="entry name" value="UMUC"/>
    <property type="match status" value="1"/>
</dbReference>
<dbReference type="InterPro" id="IPR050116">
    <property type="entry name" value="DNA_polymerase-Y"/>
</dbReference>
<dbReference type="Gene3D" id="1.10.150.20">
    <property type="entry name" value="5' to 3' exonuclease, C-terminal subdomain"/>
    <property type="match status" value="1"/>
</dbReference>
<feature type="domain" description="UmuC" evidence="2">
    <location>
        <begin position="10"/>
        <end position="190"/>
    </location>
</feature>
<dbReference type="GO" id="GO:0003684">
    <property type="term" value="F:damaged DNA binding"/>
    <property type="evidence" value="ECO:0007669"/>
    <property type="project" value="InterPro"/>
</dbReference>
<dbReference type="InterPro" id="IPR001126">
    <property type="entry name" value="UmuC"/>
</dbReference>
<dbReference type="GO" id="GO:0009432">
    <property type="term" value="P:SOS response"/>
    <property type="evidence" value="ECO:0007669"/>
    <property type="project" value="TreeGrafter"/>
</dbReference>
<reference evidence="3" key="1">
    <citation type="submission" date="2020-04" db="EMBL/GenBank/DDBJ databases">
        <authorList>
            <person name="Zhang T."/>
        </authorList>
    </citation>
    <scope>NUCLEOTIDE SEQUENCE</scope>
    <source>
        <strain evidence="3">HKST-UBA10</strain>
    </source>
</reference>
<dbReference type="SUPFAM" id="SSF56672">
    <property type="entry name" value="DNA/RNA polymerases"/>
    <property type="match status" value="1"/>
</dbReference>
<organism evidence="3 4">
    <name type="scientific">Candidatus Dojkabacteria bacterium</name>
    <dbReference type="NCBI Taxonomy" id="2099670"/>
    <lineage>
        <taxon>Bacteria</taxon>
        <taxon>Candidatus Dojkabacteria</taxon>
    </lineage>
</organism>
<evidence type="ECO:0000259" key="2">
    <source>
        <dbReference type="PROSITE" id="PS50173"/>
    </source>
</evidence>
<dbReference type="Gene3D" id="3.30.1490.100">
    <property type="entry name" value="DNA polymerase, Y-family, little finger domain"/>
    <property type="match status" value="1"/>
</dbReference>
<sequence>MCVPRWYTPIAHIDADCFYASCEMVRNPGLKNKDMAVVSRIGKMVLAKSYEAKAKGIKTGMPPWEAKKLAPKIILIDADFDFYAKLSRQLFQVLKSFSPNVEERSVDEGYLDLKGLRGLYHKTFEQIGTEMQSRVYLQTGLPVSIGIANTKIISKIASDFNKPKGVKIVDGRSAERFLKEVEIGDVPGFGSNKTSMLNKFGIYKAQDLASLDFSMANSILDKAGVGIWHELNGRQVWKMEIEKKPQQTISKTASFIPSRDKDYLFSELVNNLERALSKLNKEKMLVKSVQIFLRDTDYHIAWDSIELPQYTNRFEDISRKMRESFEKLCESEETYRATGIVFTDIILKENENLAFFDNMLLNNQKTKFESIKEELNRKYGRDIITVAAKKTHRENTKDLSRLKYNWLGKAR</sequence>
<dbReference type="PANTHER" id="PTHR11076:SF34">
    <property type="entry name" value="PROTEIN UMUC"/>
    <property type="match status" value="1"/>
</dbReference>
<dbReference type="PANTHER" id="PTHR11076">
    <property type="entry name" value="DNA REPAIR POLYMERASE UMUC / TRANSFERASE FAMILY MEMBER"/>
    <property type="match status" value="1"/>
</dbReference>
<dbReference type="InterPro" id="IPR043502">
    <property type="entry name" value="DNA/RNA_pol_sf"/>
</dbReference>
<dbReference type="Pfam" id="PF11799">
    <property type="entry name" value="IMS_C"/>
    <property type="match status" value="1"/>
</dbReference>
<dbReference type="InterPro" id="IPR017961">
    <property type="entry name" value="DNA_pol_Y-fam_little_finger"/>
</dbReference>
<evidence type="ECO:0000313" key="4">
    <source>
        <dbReference type="Proteomes" id="UP000782843"/>
    </source>
</evidence>
<dbReference type="GO" id="GO:0006281">
    <property type="term" value="P:DNA repair"/>
    <property type="evidence" value="ECO:0007669"/>
    <property type="project" value="InterPro"/>
</dbReference>
<dbReference type="SUPFAM" id="SSF100879">
    <property type="entry name" value="Lesion bypass DNA polymerase (Y-family), little finger domain"/>
    <property type="match status" value="1"/>
</dbReference>
<dbReference type="AlphaFoldDB" id="A0A955RI39"/>
<protein>
    <submittedName>
        <fullName evidence="3">DNA polymerase IV</fullName>
    </submittedName>
</protein>
<dbReference type="EMBL" id="JAGQLG010000038">
    <property type="protein sequence ID" value="MCA9381990.1"/>
    <property type="molecule type" value="Genomic_DNA"/>
</dbReference>